<evidence type="ECO:0000256" key="4">
    <source>
        <dbReference type="ARBA" id="ARBA00012634"/>
    </source>
</evidence>
<dbReference type="Pfam" id="PF00595">
    <property type="entry name" value="PDZ"/>
    <property type="match status" value="1"/>
</dbReference>
<feature type="transmembrane region" description="Helical" evidence="11">
    <location>
        <begin position="111"/>
        <end position="129"/>
    </location>
</feature>
<evidence type="ECO:0000259" key="12">
    <source>
        <dbReference type="PROSITE" id="PS50106"/>
    </source>
</evidence>
<dbReference type="GO" id="GO:0051156">
    <property type="term" value="P:glucose 6-phosphate metabolic process"/>
    <property type="evidence" value="ECO:0007669"/>
    <property type="project" value="TreeGrafter"/>
</dbReference>
<dbReference type="PROSITE" id="PS50106">
    <property type="entry name" value="PDZ"/>
    <property type="match status" value="1"/>
</dbReference>
<name>A0A9X0CXR3_9CNID</name>
<protein>
    <recommendedName>
        <fullName evidence="4">glucose-6-phosphatase</fullName>
        <ecNumber evidence="4">3.1.3.9</ecNumber>
    </recommendedName>
</protein>
<dbReference type="SUPFAM" id="SSF50156">
    <property type="entry name" value="PDZ domain-like"/>
    <property type="match status" value="1"/>
</dbReference>
<feature type="domain" description="PDZ" evidence="12">
    <location>
        <begin position="219"/>
        <end position="306"/>
    </location>
</feature>
<sequence length="380" mass="42282">MDVLCDSGINFIIYLQQSWAGWQREMLFLSKVGDPRNSFLIYFPVVYHLNHNLGVSVLWTAIISEWLNLVLKWILRGERPYWWVHESTKWENVTLQQFELTCETGPGSPSGHSMVTSAVLCLFVLWLMTSLKKTFLRQAHFFSRFIITTTVWSVLLIILALVSVSRIFIATHFPHQVVMGTVIGIIVASAVKKESQVTTKGRKLWDELSKDVDSARLIVVHLTKGNEGFGFNIRGGVDHPHVGSDPGIFITTVKADSVAGIDGRLEPGDRVLALNATSLLCVTHDVAVNEFRKAEESVSLLVEKNAETHLLSQEIPNSPEVTMTDGPARLTPFVEEPEPASPVIGMLKQFYESKLGALSIGLAVGSLAVFVALRIYKARK</sequence>
<feature type="transmembrane region" description="Helical" evidence="11">
    <location>
        <begin position="141"/>
        <end position="161"/>
    </location>
</feature>
<evidence type="ECO:0000256" key="11">
    <source>
        <dbReference type="SAM" id="Phobius"/>
    </source>
</evidence>
<dbReference type="Gene3D" id="1.20.144.10">
    <property type="entry name" value="Phosphatidic acid phosphatase type 2/haloperoxidase"/>
    <property type="match status" value="1"/>
</dbReference>
<dbReference type="Proteomes" id="UP001163046">
    <property type="component" value="Unassembled WGS sequence"/>
</dbReference>
<comment type="caution">
    <text evidence="13">The sequence shown here is derived from an EMBL/GenBank/DDBJ whole genome shotgun (WGS) entry which is preliminary data.</text>
</comment>
<evidence type="ECO:0000256" key="7">
    <source>
        <dbReference type="ARBA" id="ARBA00022801"/>
    </source>
</evidence>
<dbReference type="EMBL" id="MU826355">
    <property type="protein sequence ID" value="KAJ7379827.1"/>
    <property type="molecule type" value="Genomic_DNA"/>
</dbReference>
<keyword evidence="10 11" id="KW-0472">Membrane</keyword>
<dbReference type="InterPro" id="IPR000326">
    <property type="entry name" value="PAP2/HPO"/>
</dbReference>
<dbReference type="GO" id="GO:0006094">
    <property type="term" value="P:gluconeogenesis"/>
    <property type="evidence" value="ECO:0007669"/>
    <property type="project" value="UniProtKB-KW"/>
</dbReference>
<keyword evidence="7 13" id="KW-0378">Hydrolase</keyword>
<dbReference type="SMART" id="SM00228">
    <property type="entry name" value="PDZ"/>
    <property type="match status" value="1"/>
</dbReference>
<feature type="transmembrane region" description="Helical" evidence="11">
    <location>
        <begin position="173"/>
        <end position="191"/>
    </location>
</feature>
<accession>A0A9X0CXR3</accession>
<dbReference type="InterPro" id="IPR036034">
    <property type="entry name" value="PDZ_sf"/>
</dbReference>
<dbReference type="SUPFAM" id="SSF48317">
    <property type="entry name" value="Acid phosphatase/Vanadium-dependent haloperoxidase"/>
    <property type="match status" value="1"/>
</dbReference>
<feature type="transmembrane region" description="Helical" evidence="11">
    <location>
        <begin position="355"/>
        <end position="376"/>
    </location>
</feature>
<keyword evidence="5" id="KW-0312">Gluconeogenesis</keyword>
<keyword evidence="14" id="KW-1185">Reference proteome</keyword>
<dbReference type="EC" id="3.1.3.9" evidence="4"/>
<dbReference type="AlphaFoldDB" id="A0A9X0CXR3"/>
<dbReference type="SMART" id="SM00014">
    <property type="entry name" value="acidPPc"/>
    <property type="match status" value="1"/>
</dbReference>
<keyword evidence="9 11" id="KW-1133">Transmembrane helix</keyword>
<evidence type="ECO:0000256" key="2">
    <source>
        <dbReference type="ARBA" id="ARBA00004742"/>
    </source>
</evidence>
<evidence type="ECO:0000313" key="13">
    <source>
        <dbReference type="EMBL" id="KAJ7379827.1"/>
    </source>
</evidence>
<evidence type="ECO:0000256" key="6">
    <source>
        <dbReference type="ARBA" id="ARBA00022692"/>
    </source>
</evidence>
<comment type="similarity">
    <text evidence="3">Belongs to the glucose-6-phosphatase family.</text>
</comment>
<dbReference type="PANTHER" id="PTHR12591:SF0">
    <property type="entry name" value="FI19814P1"/>
    <property type="match status" value="1"/>
</dbReference>
<evidence type="ECO:0000256" key="8">
    <source>
        <dbReference type="ARBA" id="ARBA00022824"/>
    </source>
</evidence>
<evidence type="ECO:0000256" key="1">
    <source>
        <dbReference type="ARBA" id="ARBA00004477"/>
    </source>
</evidence>
<keyword evidence="6 11" id="KW-0812">Transmembrane</keyword>
<evidence type="ECO:0000256" key="5">
    <source>
        <dbReference type="ARBA" id="ARBA00022432"/>
    </source>
</evidence>
<evidence type="ECO:0000256" key="10">
    <source>
        <dbReference type="ARBA" id="ARBA00023136"/>
    </source>
</evidence>
<keyword evidence="8" id="KW-0256">Endoplasmic reticulum</keyword>
<dbReference type="PANTHER" id="PTHR12591">
    <property type="entry name" value="GLUCOSE-6-PHOSPHATASE"/>
    <property type="match status" value="1"/>
</dbReference>
<dbReference type="Pfam" id="PF01569">
    <property type="entry name" value="PAP2"/>
    <property type="match status" value="1"/>
</dbReference>
<comment type="pathway">
    <text evidence="2">Carbohydrate biosynthesis; gluconeogenesis.</text>
</comment>
<organism evidence="13 14">
    <name type="scientific">Desmophyllum pertusum</name>
    <dbReference type="NCBI Taxonomy" id="174260"/>
    <lineage>
        <taxon>Eukaryota</taxon>
        <taxon>Metazoa</taxon>
        <taxon>Cnidaria</taxon>
        <taxon>Anthozoa</taxon>
        <taxon>Hexacorallia</taxon>
        <taxon>Scleractinia</taxon>
        <taxon>Caryophylliina</taxon>
        <taxon>Caryophylliidae</taxon>
        <taxon>Desmophyllum</taxon>
    </lineage>
</organism>
<dbReference type="InterPro" id="IPR036938">
    <property type="entry name" value="PAP2/HPO_sf"/>
</dbReference>
<dbReference type="Gene3D" id="2.30.42.10">
    <property type="match status" value="1"/>
</dbReference>
<evidence type="ECO:0000256" key="3">
    <source>
        <dbReference type="ARBA" id="ARBA00009266"/>
    </source>
</evidence>
<evidence type="ECO:0000256" key="9">
    <source>
        <dbReference type="ARBA" id="ARBA00022989"/>
    </source>
</evidence>
<dbReference type="OrthoDB" id="123971at2759"/>
<comment type="subcellular location">
    <subcellularLocation>
        <location evidence="1">Endoplasmic reticulum membrane</location>
        <topology evidence="1">Multi-pass membrane protein</topology>
    </subcellularLocation>
</comment>
<reference evidence="13" key="1">
    <citation type="submission" date="2023-01" db="EMBL/GenBank/DDBJ databases">
        <title>Genome assembly of the deep-sea coral Lophelia pertusa.</title>
        <authorList>
            <person name="Herrera S."/>
            <person name="Cordes E."/>
        </authorList>
    </citation>
    <scope>NUCLEOTIDE SEQUENCE</scope>
    <source>
        <strain evidence="13">USNM1676648</strain>
        <tissue evidence="13">Polyp</tissue>
    </source>
</reference>
<dbReference type="InterPro" id="IPR001478">
    <property type="entry name" value="PDZ"/>
</dbReference>
<proteinExistence type="inferred from homology"/>
<dbReference type="GO" id="GO:0004346">
    <property type="term" value="F:glucose-6-phosphatase activity"/>
    <property type="evidence" value="ECO:0007669"/>
    <property type="project" value="UniProtKB-EC"/>
</dbReference>
<evidence type="ECO:0000313" key="14">
    <source>
        <dbReference type="Proteomes" id="UP001163046"/>
    </source>
</evidence>
<gene>
    <name evidence="13" type="primary">G6PC2</name>
    <name evidence="13" type="ORF">OS493_012575</name>
</gene>
<dbReference type="GO" id="GO:0005789">
    <property type="term" value="C:endoplasmic reticulum membrane"/>
    <property type="evidence" value="ECO:0007669"/>
    <property type="project" value="UniProtKB-SubCell"/>
</dbReference>